<dbReference type="SUPFAM" id="SSF53474">
    <property type="entry name" value="alpha/beta-Hydrolases"/>
    <property type="match status" value="1"/>
</dbReference>
<keyword evidence="2" id="KW-0645">Protease</keyword>
<evidence type="ECO:0000313" key="4">
    <source>
        <dbReference type="EMBL" id="MBO2441805.1"/>
    </source>
</evidence>
<protein>
    <submittedName>
        <fullName evidence="4">S9 family peptidase</fullName>
    </submittedName>
</protein>
<evidence type="ECO:0000256" key="1">
    <source>
        <dbReference type="ARBA" id="ARBA00022801"/>
    </source>
</evidence>
<proteinExistence type="predicted"/>
<gene>
    <name evidence="4" type="ORF">J4557_30210</name>
</gene>
<dbReference type="SUPFAM" id="SSF69304">
    <property type="entry name" value="Tricorn protease N-terminal domain"/>
    <property type="match status" value="1"/>
</dbReference>
<dbReference type="PANTHER" id="PTHR42776:SF27">
    <property type="entry name" value="DIPEPTIDYL PEPTIDASE FAMILY MEMBER 6"/>
    <property type="match status" value="1"/>
</dbReference>
<dbReference type="InterPro" id="IPR011042">
    <property type="entry name" value="6-blade_b-propeller_TolB-like"/>
</dbReference>
<evidence type="ECO:0000313" key="5">
    <source>
        <dbReference type="Proteomes" id="UP000666915"/>
    </source>
</evidence>
<reference evidence="4 5" key="1">
    <citation type="submission" date="2021-03" db="EMBL/GenBank/DDBJ databases">
        <authorList>
            <person name="Kanchanasin P."/>
            <person name="Saeng-In P."/>
            <person name="Phongsopitanun W."/>
            <person name="Yuki M."/>
            <person name="Kudo T."/>
            <person name="Ohkuma M."/>
            <person name="Tanasupawat S."/>
        </authorList>
    </citation>
    <scope>NUCLEOTIDE SEQUENCE [LARGE SCALE GENOMIC DNA]</scope>
    <source>
        <strain evidence="4 5">L46</strain>
    </source>
</reference>
<dbReference type="RefSeq" id="WP_208270145.1">
    <property type="nucleotide sequence ID" value="NZ_BAAAGM010000043.1"/>
</dbReference>
<dbReference type="PANTHER" id="PTHR42776">
    <property type="entry name" value="SERINE PEPTIDASE S9 FAMILY MEMBER"/>
    <property type="match status" value="1"/>
</dbReference>
<name>A0ABS3R6E9_9ACTN</name>
<comment type="caution">
    <text evidence="4">The sequence shown here is derived from an EMBL/GenBank/DDBJ whole genome shotgun (WGS) entry which is preliminary data.</text>
</comment>
<evidence type="ECO:0000259" key="3">
    <source>
        <dbReference type="Pfam" id="PF00326"/>
    </source>
</evidence>
<keyword evidence="5" id="KW-1185">Reference proteome</keyword>
<keyword evidence="2" id="KW-0720">Serine protease</keyword>
<dbReference type="InterPro" id="IPR029058">
    <property type="entry name" value="AB_hydrolase_fold"/>
</dbReference>
<dbReference type="EMBL" id="JAGEOK010000021">
    <property type="protein sequence ID" value="MBO2441805.1"/>
    <property type="molecule type" value="Genomic_DNA"/>
</dbReference>
<keyword evidence="1" id="KW-0378">Hydrolase</keyword>
<dbReference type="Proteomes" id="UP000666915">
    <property type="component" value="Unassembled WGS sequence"/>
</dbReference>
<organism evidence="4 5">
    <name type="scientific">Actinomadura nitritigenes</name>
    <dbReference type="NCBI Taxonomy" id="134602"/>
    <lineage>
        <taxon>Bacteria</taxon>
        <taxon>Bacillati</taxon>
        <taxon>Actinomycetota</taxon>
        <taxon>Actinomycetes</taxon>
        <taxon>Streptosporangiales</taxon>
        <taxon>Thermomonosporaceae</taxon>
        <taxon>Actinomadura</taxon>
    </lineage>
</organism>
<dbReference type="Pfam" id="PF07676">
    <property type="entry name" value="PD40"/>
    <property type="match status" value="1"/>
</dbReference>
<accession>A0ABS3R6E9</accession>
<dbReference type="Gene3D" id="3.40.50.1820">
    <property type="entry name" value="alpha/beta hydrolase"/>
    <property type="match status" value="1"/>
</dbReference>
<evidence type="ECO:0000256" key="2">
    <source>
        <dbReference type="ARBA" id="ARBA00022825"/>
    </source>
</evidence>
<dbReference type="InterPro" id="IPR001375">
    <property type="entry name" value="Peptidase_S9_cat"/>
</dbReference>
<dbReference type="Gene3D" id="2.120.10.30">
    <property type="entry name" value="TolB, C-terminal domain"/>
    <property type="match status" value="2"/>
</dbReference>
<dbReference type="InterPro" id="IPR011659">
    <property type="entry name" value="WD40"/>
</dbReference>
<feature type="domain" description="Peptidase S9 prolyl oligopeptidase catalytic" evidence="3">
    <location>
        <begin position="404"/>
        <end position="604"/>
    </location>
</feature>
<dbReference type="Pfam" id="PF00326">
    <property type="entry name" value="Peptidase_S9"/>
    <property type="match status" value="1"/>
</dbReference>
<sequence length="606" mass="65739">MPGYRDFVPRQGFQPTLALSPDAGTVAYSSNAAGRFDLWTVPVAGGVPRRLTRLPDRAVRRIAWAPDGKSLVFTADRDGDEQYRLYRLDLDGDGGRPGAGGPVEIGAGPRCQRVLPAAPFDAEGRRLVYAANDRDETVQDVLVRDLAEDTERRIEPPPGVVFQPVGISPDGRWLLTGGFRSHTRVAAYLTDLRDASAAPVCVTADHGDGLFEPGPWAADSTGFYLRTDLWGEFVAGAFYRLATGSLEPVAQHDWDVERIEVAGETLVWSVNEDGCSVLHARHADHPLPLPDVPPGVVSALALAPRAEPLVVLLDTATRPAEIAVLDAADGVRYLTDARPPAFKAGAVEPVEPEPVVYPSSAGRYVHALYYRPRTPEPHPVLLSIHGGPEAQERPQYLRSGLYQHLLAQGIAILAPNIAGSTGYGARHQRLVHRNWGGFDLDDLDHAVCHLRSEPGVDAARIAVMGGSYGGFAALSCLARLPYRWAAGVSLCGPANLVALARACPPTWKHFVAAVLGDPETDAGDLRQRSPITYADTITAPLLVLQGARDPRVPRAESDRLVDRLRSRGVDVRYRVFDDEGHGFTDRENELLAYEEIARFLCDHLIG</sequence>